<organism evidence="2 3">
    <name type="scientific">Datura stramonium</name>
    <name type="common">Jimsonweed</name>
    <name type="synonym">Common thornapple</name>
    <dbReference type="NCBI Taxonomy" id="4076"/>
    <lineage>
        <taxon>Eukaryota</taxon>
        <taxon>Viridiplantae</taxon>
        <taxon>Streptophyta</taxon>
        <taxon>Embryophyta</taxon>
        <taxon>Tracheophyta</taxon>
        <taxon>Spermatophyta</taxon>
        <taxon>Magnoliopsida</taxon>
        <taxon>eudicotyledons</taxon>
        <taxon>Gunneridae</taxon>
        <taxon>Pentapetalae</taxon>
        <taxon>asterids</taxon>
        <taxon>lamiids</taxon>
        <taxon>Solanales</taxon>
        <taxon>Solanaceae</taxon>
        <taxon>Solanoideae</taxon>
        <taxon>Datureae</taxon>
        <taxon>Datura</taxon>
    </lineage>
</organism>
<protein>
    <submittedName>
        <fullName evidence="2">Uncharacterized protein</fullName>
    </submittedName>
</protein>
<dbReference type="Proteomes" id="UP000823775">
    <property type="component" value="Unassembled WGS sequence"/>
</dbReference>
<evidence type="ECO:0000256" key="1">
    <source>
        <dbReference type="SAM" id="MobiDB-lite"/>
    </source>
</evidence>
<feature type="region of interest" description="Disordered" evidence="1">
    <location>
        <begin position="14"/>
        <end position="47"/>
    </location>
</feature>
<comment type="caution">
    <text evidence="2">The sequence shown here is derived from an EMBL/GenBank/DDBJ whole genome shotgun (WGS) entry which is preliminary data.</text>
</comment>
<proteinExistence type="predicted"/>
<feature type="compositionally biased region" description="Gly residues" evidence="1">
    <location>
        <begin position="14"/>
        <end position="40"/>
    </location>
</feature>
<gene>
    <name evidence="2" type="ORF">HAX54_026619</name>
</gene>
<keyword evidence="3" id="KW-1185">Reference proteome</keyword>
<evidence type="ECO:0000313" key="2">
    <source>
        <dbReference type="EMBL" id="MCD7454960.1"/>
    </source>
</evidence>
<accession>A0ABS8S807</accession>
<feature type="non-terminal residue" evidence="2">
    <location>
        <position position="1"/>
    </location>
</feature>
<dbReference type="EMBL" id="JACEIK010000323">
    <property type="protein sequence ID" value="MCD7454960.1"/>
    <property type="molecule type" value="Genomic_DNA"/>
</dbReference>
<reference evidence="2 3" key="1">
    <citation type="journal article" date="2021" name="BMC Genomics">
        <title>Datura genome reveals duplications of psychoactive alkaloid biosynthetic genes and high mutation rate following tissue culture.</title>
        <authorList>
            <person name="Rajewski A."/>
            <person name="Carter-House D."/>
            <person name="Stajich J."/>
            <person name="Litt A."/>
        </authorList>
    </citation>
    <scope>NUCLEOTIDE SEQUENCE [LARGE SCALE GENOMIC DNA]</scope>
    <source>
        <strain evidence="2">AR-01</strain>
    </source>
</reference>
<evidence type="ECO:0000313" key="3">
    <source>
        <dbReference type="Proteomes" id="UP000823775"/>
    </source>
</evidence>
<name>A0ABS8S807_DATST</name>
<sequence length="75" mass="7304">KARVVIVAKFVVGAGDGSKRGGGSGGGGGVGGADGGGGDSDSGEESGNRGVNNFILAEVIVNLPLAPSYCRVFFY</sequence>